<dbReference type="CDD" id="cd00761">
    <property type="entry name" value="Glyco_tranf_GTA_type"/>
    <property type="match status" value="1"/>
</dbReference>
<dbReference type="SUPFAM" id="SSF53448">
    <property type="entry name" value="Nucleotide-diphospho-sugar transferases"/>
    <property type="match status" value="1"/>
</dbReference>
<dbReference type="Proteomes" id="UP000032900">
    <property type="component" value="Unassembled WGS sequence"/>
</dbReference>
<reference evidence="2 3" key="1">
    <citation type="journal article" date="2015" name="Microbes Environ.">
        <title>Distribution and evolution of nitrogen fixation genes in the phylum bacteroidetes.</title>
        <authorList>
            <person name="Inoue J."/>
            <person name="Oshima K."/>
            <person name="Suda W."/>
            <person name="Sakamoto M."/>
            <person name="Iino T."/>
            <person name="Noda S."/>
            <person name="Hongoh Y."/>
            <person name="Hattori M."/>
            <person name="Ohkuma M."/>
        </authorList>
    </citation>
    <scope>NUCLEOTIDE SEQUENCE [LARGE SCALE GENOMIC DNA]</scope>
    <source>
        <strain evidence="2">JCM 15548</strain>
    </source>
</reference>
<evidence type="ECO:0000313" key="3">
    <source>
        <dbReference type="Proteomes" id="UP000032900"/>
    </source>
</evidence>
<dbReference type="AlphaFoldDB" id="A0A0E9LUI5"/>
<dbReference type="InterPro" id="IPR001173">
    <property type="entry name" value="Glyco_trans_2-like"/>
</dbReference>
<evidence type="ECO:0000259" key="1">
    <source>
        <dbReference type="Pfam" id="PF00535"/>
    </source>
</evidence>
<dbReference type="OrthoDB" id="1116632at2"/>
<protein>
    <recommendedName>
        <fullName evidence="1">Glycosyltransferase 2-like domain-containing protein</fullName>
    </recommendedName>
</protein>
<accession>A0A0E9LUI5</accession>
<evidence type="ECO:0000313" key="2">
    <source>
        <dbReference type="EMBL" id="GAO28515.1"/>
    </source>
</evidence>
<dbReference type="STRING" id="1236989.JCM15548_1621"/>
<gene>
    <name evidence="2" type="ORF">JCM15548_1621</name>
</gene>
<dbReference type="InterPro" id="IPR029044">
    <property type="entry name" value="Nucleotide-diphossugar_trans"/>
</dbReference>
<comment type="caution">
    <text evidence="2">The sequence shown here is derived from an EMBL/GenBank/DDBJ whole genome shotgun (WGS) entry which is preliminary data.</text>
</comment>
<dbReference type="RefSeq" id="WP_062122316.1">
    <property type="nucleotide sequence ID" value="NZ_BAZW01000003.1"/>
</dbReference>
<keyword evidence="3" id="KW-1185">Reference proteome</keyword>
<dbReference type="Pfam" id="PF00535">
    <property type="entry name" value="Glycos_transf_2"/>
    <property type="match status" value="1"/>
</dbReference>
<organism evidence="2 3">
    <name type="scientific">Geofilum rubicundum JCM 15548</name>
    <dbReference type="NCBI Taxonomy" id="1236989"/>
    <lineage>
        <taxon>Bacteria</taxon>
        <taxon>Pseudomonadati</taxon>
        <taxon>Bacteroidota</taxon>
        <taxon>Bacteroidia</taxon>
        <taxon>Marinilabiliales</taxon>
        <taxon>Marinilabiliaceae</taxon>
        <taxon>Geofilum</taxon>
    </lineage>
</organism>
<sequence>MRIGENPLKSNIQNLLHKKHRIILPFWIPNIEEAYFKQQPEVLQRCLDSLTSTMDAQTTNITLINNHSCRAAAEVAESFVSKGLIDKYVVRSENRGKLEPILAEARASYEDFITIADADFLFFEGWESAVARVFSDFPKAGVVTCYPCPNLAFKHNTQWVLTAPWHTGKAVPQEEMDLVDKGLGHAAGQGIYTGKGVRKKSPWSSKQYYLQKGDHQVCLGAVHALATMKRDVFHQLPFQKIPFVFKNGYEETYLDYFSDHLGYYRLSTTHCYAYHMGNTLPDRLPSRRALPKDKVAFPDYRNRSVRLNRLKFACINPLVRLMRRLNWV</sequence>
<dbReference type="Gene3D" id="3.90.550.10">
    <property type="entry name" value="Spore Coat Polysaccharide Biosynthesis Protein SpsA, Chain A"/>
    <property type="match status" value="1"/>
</dbReference>
<dbReference type="EMBL" id="BAZW01000003">
    <property type="protein sequence ID" value="GAO28515.1"/>
    <property type="molecule type" value="Genomic_DNA"/>
</dbReference>
<proteinExistence type="predicted"/>
<feature type="domain" description="Glycosyltransferase 2-like" evidence="1">
    <location>
        <begin position="40"/>
        <end position="156"/>
    </location>
</feature>
<name>A0A0E9LUI5_9BACT</name>